<name>A0A1R2CN64_9CILI</name>
<evidence type="ECO:0000313" key="1">
    <source>
        <dbReference type="EMBL" id="OMJ90380.1"/>
    </source>
</evidence>
<gene>
    <name evidence="1" type="ORF">SteCoe_7296</name>
</gene>
<organism evidence="1 2">
    <name type="scientific">Stentor coeruleus</name>
    <dbReference type="NCBI Taxonomy" id="5963"/>
    <lineage>
        <taxon>Eukaryota</taxon>
        <taxon>Sar</taxon>
        <taxon>Alveolata</taxon>
        <taxon>Ciliophora</taxon>
        <taxon>Postciliodesmatophora</taxon>
        <taxon>Heterotrichea</taxon>
        <taxon>Heterotrichida</taxon>
        <taxon>Stentoridae</taxon>
        <taxon>Stentor</taxon>
    </lineage>
</organism>
<protein>
    <submittedName>
        <fullName evidence="1">Uncharacterized protein</fullName>
    </submittedName>
</protein>
<dbReference type="AlphaFoldDB" id="A0A1R2CN64"/>
<proteinExistence type="predicted"/>
<evidence type="ECO:0000313" key="2">
    <source>
        <dbReference type="Proteomes" id="UP000187209"/>
    </source>
</evidence>
<sequence>MSCNQCICQNCKKPSYSNSKSTQTESSYAKTSLIPSSPPPLGIFTTSQPGRIVKIKPCKGDIDVHNEIFEDCDLSSICENDSLNCISYRKSILKDEPNHFVLSVSTKDELTESIRIKNAFSITARQTPDLYHKFEESSRAKAKTPSIYMYDFTKSNYHENDYFTQSYENMLENCSYKDSDEFRECFKNLVMIEKKSLQESFFRQPVGRRH</sequence>
<reference evidence="1 2" key="1">
    <citation type="submission" date="2016-11" db="EMBL/GenBank/DDBJ databases">
        <title>The macronuclear genome of Stentor coeruleus: a giant cell with tiny introns.</title>
        <authorList>
            <person name="Slabodnick M."/>
            <person name="Ruby J.G."/>
            <person name="Reiff S.B."/>
            <person name="Swart E.C."/>
            <person name="Gosai S."/>
            <person name="Prabakaran S."/>
            <person name="Witkowska E."/>
            <person name="Larue G.E."/>
            <person name="Fisher S."/>
            <person name="Freeman R.M."/>
            <person name="Gunawardena J."/>
            <person name="Chu W."/>
            <person name="Stover N.A."/>
            <person name="Gregory B.D."/>
            <person name="Nowacki M."/>
            <person name="Derisi J."/>
            <person name="Roy S.W."/>
            <person name="Marshall W.F."/>
            <person name="Sood P."/>
        </authorList>
    </citation>
    <scope>NUCLEOTIDE SEQUENCE [LARGE SCALE GENOMIC DNA]</scope>
    <source>
        <strain evidence="1">WM001</strain>
    </source>
</reference>
<dbReference type="Proteomes" id="UP000187209">
    <property type="component" value="Unassembled WGS sequence"/>
</dbReference>
<accession>A0A1R2CN64</accession>
<dbReference type="EMBL" id="MPUH01000104">
    <property type="protein sequence ID" value="OMJ90380.1"/>
    <property type="molecule type" value="Genomic_DNA"/>
</dbReference>
<comment type="caution">
    <text evidence="1">The sequence shown here is derived from an EMBL/GenBank/DDBJ whole genome shotgun (WGS) entry which is preliminary data.</text>
</comment>
<keyword evidence="2" id="KW-1185">Reference proteome</keyword>